<evidence type="ECO:0000313" key="9">
    <source>
        <dbReference type="Proteomes" id="UP001176941"/>
    </source>
</evidence>
<dbReference type="PANTHER" id="PTHR11607:SF28">
    <property type="entry name" value="EPIDIDYMIS-SPECIFIC ALPHA-MANNOSIDASE"/>
    <property type="match status" value="1"/>
</dbReference>
<dbReference type="Gene3D" id="2.60.40.1360">
    <property type="match status" value="1"/>
</dbReference>
<dbReference type="InterPro" id="IPR037094">
    <property type="entry name" value="Glyco_hydro_38_cen_sf"/>
</dbReference>
<evidence type="ECO:0000256" key="1">
    <source>
        <dbReference type="ARBA" id="ARBA00009792"/>
    </source>
</evidence>
<dbReference type="EMBL" id="OX459968">
    <property type="protein sequence ID" value="CAI9172287.1"/>
    <property type="molecule type" value="Genomic_DNA"/>
</dbReference>
<evidence type="ECO:0000259" key="7">
    <source>
        <dbReference type="SMART" id="SM00872"/>
    </source>
</evidence>
<dbReference type="SMART" id="SM00872">
    <property type="entry name" value="Alpha-mann_mid"/>
    <property type="match status" value="1"/>
</dbReference>
<dbReference type="InterPro" id="IPR050843">
    <property type="entry name" value="Glycosyl_Hydrlase_38"/>
</dbReference>
<evidence type="ECO:0000256" key="6">
    <source>
        <dbReference type="RuleBase" id="RU361199"/>
    </source>
</evidence>
<dbReference type="Pfam" id="PF07748">
    <property type="entry name" value="Glyco_hydro_38C"/>
    <property type="match status" value="1"/>
</dbReference>
<dbReference type="EC" id="3.2.1.-" evidence="6"/>
<dbReference type="Gene3D" id="2.60.40.1180">
    <property type="entry name" value="Golgi alpha-mannosidase II"/>
    <property type="match status" value="1"/>
</dbReference>
<evidence type="ECO:0000256" key="3">
    <source>
        <dbReference type="ARBA" id="ARBA00022801"/>
    </source>
</evidence>
<keyword evidence="4 6" id="KW-0862">Zinc</keyword>
<proteinExistence type="inferred from homology"/>
<evidence type="ECO:0000313" key="8">
    <source>
        <dbReference type="EMBL" id="CAI9172287.1"/>
    </source>
</evidence>
<evidence type="ECO:0000256" key="5">
    <source>
        <dbReference type="ARBA" id="ARBA00023295"/>
    </source>
</evidence>
<dbReference type="InterPro" id="IPR011682">
    <property type="entry name" value="Glyco_hydro_38_C"/>
</dbReference>
<dbReference type="Gene3D" id="3.20.110.10">
    <property type="entry name" value="Glycoside hydrolase 38, N terminal domain"/>
    <property type="match status" value="1"/>
</dbReference>
<reference evidence="8" key="1">
    <citation type="submission" date="2023-04" db="EMBL/GenBank/DDBJ databases">
        <authorList>
            <consortium name="ELIXIR-Norway"/>
        </authorList>
    </citation>
    <scope>NUCLEOTIDE SEQUENCE [LARGE SCALE GENOMIC DNA]</scope>
</reference>
<comment type="cofactor">
    <cofactor evidence="6">
        <name>Zn(2+)</name>
        <dbReference type="ChEBI" id="CHEBI:29105"/>
    </cofactor>
    <text evidence="6">Binds 1 zinc ion per subunit.</text>
</comment>
<keyword evidence="5 6" id="KW-0326">Glycosidase</keyword>
<organism evidence="8 9">
    <name type="scientific">Rangifer tarandus platyrhynchus</name>
    <name type="common">Svalbard reindeer</name>
    <dbReference type="NCBI Taxonomy" id="3082113"/>
    <lineage>
        <taxon>Eukaryota</taxon>
        <taxon>Metazoa</taxon>
        <taxon>Chordata</taxon>
        <taxon>Craniata</taxon>
        <taxon>Vertebrata</taxon>
        <taxon>Euteleostomi</taxon>
        <taxon>Mammalia</taxon>
        <taxon>Eutheria</taxon>
        <taxon>Laurasiatheria</taxon>
        <taxon>Artiodactyla</taxon>
        <taxon>Ruminantia</taxon>
        <taxon>Pecora</taxon>
        <taxon>Cervidae</taxon>
        <taxon>Odocoileinae</taxon>
        <taxon>Rangifer</taxon>
    </lineage>
</organism>
<dbReference type="InterPro" id="IPR015341">
    <property type="entry name" value="Glyco_hydro_38_cen"/>
</dbReference>
<dbReference type="PANTHER" id="PTHR11607">
    <property type="entry name" value="ALPHA-MANNOSIDASE"/>
    <property type="match status" value="1"/>
</dbReference>
<gene>
    <name evidence="8" type="ORF">MRATA1EN1_LOCUS21249</name>
</gene>
<dbReference type="InterPro" id="IPR027291">
    <property type="entry name" value="Glyco_hydro_38_N_sf"/>
</dbReference>
<dbReference type="InterPro" id="IPR013780">
    <property type="entry name" value="Glyco_hydro_b"/>
</dbReference>
<comment type="similarity">
    <text evidence="1 6">Belongs to the glycosyl hydrolase 38 family.</text>
</comment>
<dbReference type="SUPFAM" id="SSF88713">
    <property type="entry name" value="Glycoside hydrolase/deacetylase"/>
    <property type="match status" value="1"/>
</dbReference>
<dbReference type="Proteomes" id="UP001176941">
    <property type="component" value="Chromosome 32"/>
</dbReference>
<dbReference type="InterPro" id="IPR000602">
    <property type="entry name" value="Glyco_hydro_38_N"/>
</dbReference>
<feature type="signal peptide" evidence="6">
    <location>
        <begin position="1"/>
        <end position="22"/>
    </location>
</feature>
<keyword evidence="9" id="KW-1185">Reference proteome</keyword>
<dbReference type="Pfam" id="PF01074">
    <property type="entry name" value="Glyco_hydro_38N"/>
    <property type="match status" value="1"/>
</dbReference>
<dbReference type="InterPro" id="IPR011330">
    <property type="entry name" value="Glyco_hydro/deAcase_b/a-brl"/>
</dbReference>
<protein>
    <recommendedName>
        <fullName evidence="6">Alpha-mannosidase</fullName>
        <ecNumber evidence="6">3.2.1.-</ecNumber>
    </recommendedName>
</protein>
<dbReference type="Gene3D" id="1.20.1270.50">
    <property type="entry name" value="Glycoside hydrolase family 38, central domain"/>
    <property type="match status" value="1"/>
</dbReference>
<dbReference type="SUPFAM" id="SSF88688">
    <property type="entry name" value="Families 57/38 glycoside transferase middle domain"/>
    <property type="match status" value="1"/>
</dbReference>
<dbReference type="Pfam" id="PF09261">
    <property type="entry name" value="Alpha-mann_mid"/>
    <property type="match status" value="1"/>
</dbReference>
<dbReference type="InterPro" id="IPR028995">
    <property type="entry name" value="Glyco_hydro_57/38_cen_sf"/>
</dbReference>
<keyword evidence="3 6" id="KW-0378">Hydrolase</keyword>
<evidence type="ECO:0000256" key="4">
    <source>
        <dbReference type="ARBA" id="ARBA00022833"/>
    </source>
</evidence>
<dbReference type="Gene3D" id="2.70.98.30">
    <property type="entry name" value="Golgi alpha-mannosidase II, domain 4"/>
    <property type="match status" value="1"/>
</dbReference>
<evidence type="ECO:0000256" key="2">
    <source>
        <dbReference type="ARBA" id="ARBA00022723"/>
    </source>
</evidence>
<feature type="chain" id="PRO_5044986876" description="Alpha-mannosidase" evidence="6">
    <location>
        <begin position="23"/>
        <end position="1017"/>
    </location>
</feature>
<accession>A0ABN8ZHM6</accession>
<sequence>MEPQGWLPLLLQLGLMWPLGAPSEPRLRVFVVPHSHMDVGWLHTVQESMQAYVTNVYNSVVEELTLEKKRRFIAVEQEYFRLWWDGVASDGQKGQVRQLVAEGRLEFVLGGQVMHDEAVTHLDDQILQLTEGHGFLYETFGIRPQFSWQVDPFGASATTPTLFALAGFNAHIISRINYNLKKVMQDNQQLQFVWRGSRSLSAQQEIFTHVLDQFGYCSPARGPWNKIEGFYWDGEPIFPHPPENGWYPSMQFPVTWERLQSFVEAVLYSVWERAAWFRTPHLLWPWGCDRQFFNASLQFTNMDRVMEEVNKFTYQHGVSMEYATLGSYFRAVHAHQLSWPVRDQRDFLPYSSDMHHAWTGFYASRSGLKALARRASTLLYAGESMFTRHVLLAPHPNLDPAWGLQQLQQLRWAVSEVQHHDAITGTHALKVGDMFVEHLSSGMQGVQTLMASIIQDRSPAHSGRRGPWGACSLSAGPEPGGRFAVVYNPLAWTVTTIITLTVDFPRVSITDESGHPVPAQAQRSKEVPSAYDLHVLTAIPGLSYRHYSIQPSRRPQEGTLEPVTSLASSRHFGRRLRRSGGPVGGSLVPVENDCYTVFLDKDTNLMHSVWERWSNQTVQVTQTFMEYHAKSDFDQGPISDNYVFRPSGRAKPAWEAVRMEIVAGPLVTEIRQDFYREVDDREPTFAIYSRLAHGPQSSDGELLCHRIEQEYRVGPLELNREAILRTSTDLNTGRVLYSDNNGYQMQRRPYRNYTNNIIAQNYYPMVQSAFIQDRRSRLVLLSEQAHGVSSQGNGQVEVMLHRRLWNNDKWALENNLTLNDSSVVHPVLWLLLGPWTLTSGLRQSSGLALQHRPVVMLREMNEIAPRGSGSRQQEAVTLPPSVHLQILSIPGWKYSSNHTEHLRTLRKDRKHEAKADLRRVLLRLQHLYEVDQDPVLSQPVTVNLQSVLWGLGSVVSVEERSLTGTWDVRKMHRWTWSTRDFQRYRGSACRPLPALGGPNITIYPKEIRTFFIQFQEW</sequence>
<name>A0ABN8ZHM6_RANTA</name>
<keyword evidence="6" id="KW-0732">Signal</keyword>
<feature type="domain" description="Glycoside hydrolase family 38 central" evidence="7">
    <location>
        <begin position="356"/>
        <end position="439"/>
    </location>
</feature>
<dbReference type="InterPro" id="IPR011013">
    <property type="entry name" value="Gal_mutarotase_sf_dom"/>
</dbReference>
<keyword evidence="2 6" id="KW-0479">Metal-binding</keyword>
<dbReference type="SUPFAM" id="SSF74650">
    <property type="entry name" value="Galactose mutarotase-like"/>
    <property type="match status" value="1"/>
</dbReference>